<keyword evidence="2 5" id="KW-0812">Transmembrane</keyword>
<feature type="domain" description="Methylamine utilisation protein MauE" evidence="6">
    <location>
        <begin position="2"/>
        <end position="133"/>
    </location>
</feature>
<comment type="subcellular location">
    <subcellularLocation>
        <location evidence="1">Membrane</location>
        <topology evidence="1">Multi-pass membrane protein</topology>
    </subcellularLocation>
</comment>
<gene>
    <name evidence="7" type="ORF">RM423_16495</name>
</gene>
<accession>A0ABU2JDD4</accession>
<feature type="transmembrane region" description="Helical" evidence="5">
    <location>
        <begin position="118"/>
        <end position="137"/>
    </location>
</feature>
<keyword evidence="8" id="KW-1185">Reference proteome</keyword>
<dbReference type="Pfam" id="PF07291">
    <property type="entry name" value="MauE"/>
    <property type="match status" value="1"/>
</dbReference>
<evidence type="ECO:0000313" key="8">
    <source>
        <dbReference type="Proteomes" id="UP001183176"/>
    </source>
</evidence>
<evidence type="ECO:0000256" key="3">
    <source>
        <dbReference type="ARBA" id="ARBA00022989"/>
    </source>
</evidence>
<evidence type="ECO:0000259" key="6">
    <source>
        <dbReference type="Pfam" id="PF07291"/>
    </source>
</evidence>
<keyword evidence="4 5" id="KW-0472">Membrane</keyword>
<dbReference type="Proteomes" id="UP001183176">
    <property type="component" value="Unassembled WGS sequence"/>
</dbReference>
<evidence type="ECO:0000256" key="5">
    <source>
        <dbReference type="SAM" id="Phobius"/>
    </source>
</evidence>
<feature type="transmembrane region" description="Helical" evidence="5">
    <location>
        <begin position="149"/>
        <end position="171"/>
    </location>
</feature>
<reference evidence="8" key="1">
    <citation type="submission" date="2023-07" db="EMBL/GenBank/DDBJ databases">
        <title>30 novel species of actinomycetes from the DSMZ collection.</title>
        <authorList>
            <person name="Nouioui I."/>
        </authorList>
    </citation>
    <scope>NUCLEOTIDE SEQUENCE [LARGE SCALE GENOMIC DNA]</scope>
    <source>
        <strain evidence="8">DSM 44399</strain>
    </source>
</reference>
<protein>
    <recommendedName>
        <fullName evidence="6">Methylamine utilisation protein MauE domain-containing protein</fullName>
    </recommendedName>
</protein>
<keyword evidence="3 5" id="KW-1133">Transmembrane helix</keyword>
<proteinExistence type="predicted"/>
<feature type="transmembrane region" description="Helical" evidence="5">
    <location>
        <begin position="58"/>
        <end position="86"/>
    </location>
</feature>
<dbReference type="InterPro" id="IPR009908">
    <property type="entry name" value="Methylamine_util_MauE"/>
</dbReference>
<dbReference type="EMBL" id="JAVREH010000026">
    <property type="protein sequence ID" value="MDT0262992.1"/>
    <property type="molecule type" value="Genomic_DNA"/>
</dbReference>
<organism evidence="7 8">
    <name type="scientific">Jatrophihabitans lederbergiae</name>
    <dbReference type="NCBI Taxonomy" id="3075547"/>
    <lineage>
        <taxon>Bacteria</taxon>
        <taxon>Bacillati</taxon>
        <taxon>Actinomycetota</taxon>
        <taxon>Actinomycetes</taxon>
        <taxon>Jatrophihabitantales</taxon>
        <taxon>Jatrophihabitantaceae</taxon>
        <taxon>Jatrophihabitans</taxon>
    </lineage>
</organism>
<evidence type="ECO:0000313" key="7">
    <source>
        <dbReference type="EMBL" id="MDT0262992.1"/>
    </source>
</evidence>
<evidence type="ECO:0000256" key="1">
    <source>
        <dbReference type="ARBA" id="ARBA00004141"/>
    </source>
</evidence>
<sequence>MPEFVLALRILLIGVLVVAGVGKVRSSAAFQAAADSLPAAALSLPGWLGPRVLATLLVAAELITAGALALWTSAIGFVLSTALFLVMTSSLAKLVHDGADARCRCFGTDSGVLSGRHVVRAAALMVVGALGWILQTVAHPGLPVTMTGAGAAVGGVMAATVIINWDLLVYLRTPAAS</sequence>
<dbReference type="RefSeq" id="WP_311424139.1">
    <property type="nucleotide sequence ID" value="NZ_JAVREH010000026.1"/>
</dbReference>
<evidence type="ECO:0000256" key="4">
    <source>
        <dbReference type="ARBA" id="ARBA00023136"/>
    </source>
</evidence>
<comment type="caution">
    <text evidence="7">The sequence shown here is derived from an EMBL/GenBank/DDBJ whole genome shotgun (WGS) entry which is preliminary data.</text>
</comment>
<name>A0ABU2JDD4_9ACTN</name>
<evidence type="ECO:0000256" key="2">
    <source>
        <dbReference type="ARBA" id="ARBA00022692"/>
    </source>
</evidence>